<reference evidence="1 2" key="1">
    <citation type="journal article" date="2018" name="Sci. Data">
        <title>The draft genome sequence of cork oak.</title>
        <authorList>
            <person name="Ramos A.M."/>
            <person name="Usie A."/>
            <person name="Barbosa P."/>
            <person name="Barros P.M."/>
            <person name="Capote T."/>
            <person name="Chaves I."/>
            <person name="Simoes F."/>
            <person name="Abreu I."/>
            <person name="Carrasquinho I."/>
            <person name="Faro C."/>
            <person name="Guimaraes J.B."/>
            <person name="Mendonca D."/>
            <person name="Nobrega F."/>
            <person name="Rodrigues L."/>
            <person name="Saibo N.J.M."/>
            <person name="Varela M.C."/>
            <person name="Egas C."/>
            <person name="Matos J."/>
            <person name="Miguel C.M."/>
            <person name="Oliveira M.M."/>
            <person name="Ricardo C.P."/>
            <person name="Goncalves S."/>
        </authorList>
    </citation>
    <scope>NUCLEOTIDE SEQUENCE [LARGE SCALE GENOMIC DNA]</scope>
    <source>
        <strain evidence="2">cv. HL8</strain>
    </source>
</reference>
<dbReference type="GO" id="GO:0000978">
    <property type="term" value="F:RNA polymerase II cis-regulatory region sequence-specific DNA binding"/>
    <property type="evidence" value="ECO:0007669"/>
    <property type="project" value="TreeGrafter"/>
</dbReference>
<dbReference type="PANTHER" id="PTHR10015">
    <property type="entry name" value="HEAT SHOCK TRANSCRIPTION FACTOR"/>
    <property type="match status" value="1"/>
</dbReference>
<keyword evidence="1" id="KW-0346">Stress response</keyword>
<dbReference type="PANTHER" id="PTHR10015:SF436">
    <property type="entry name" value="HEAT STRESS TRANSCRIPTION FACTOR A-1D"/>
    <property type="match status" value="1"/>
</dbReference>
<evidence type="ECO:0000313" key="2">
    <source>
        <dbReference type="Proteomes" id="UP000237347"/>
    </source>
</evidence>
<dbReference type="GO" id="GO:0006357">
    <property type="term" value="P:regulation of transcription by RNA polymerase II"/>
    <property type="evidence" value="ECO:0007669"/>
    <property type="project" value="TreeGrafter"/>
</dbReference>
<dbReference type="GO" id="GO:0005634">
    <property type="term" value="C:nucleus"/>
    <property type="evidence" value="ECO:0007669"/>
    <property type="project" value="TreeGrafter"/>
</dbReference>
<dbReference type="EMBL" id="PKMF04000011">
    <property type="protein sequence ID" value="KAK7859594.1"/>
    <property type="molecule type" value="Genomic_DNA"/>
</dbReference>
<organism evidence="1 2">
    <name type="scientific">Quercus suber</name>
    <name type="common">Cork oak</name>
    <dbReference type="NCBI Taxonomy" id="58331"/>
    <lineage>
        <taxon>Eukaryota</taxon>
        <taxon>Viridiplantae</taxon>
        <taxon>Streptophyta</taxon>
        <taxon>Embryophyta</taxon>
        <taxon>Tracheophyta</taxon>
        <taxon>Spermatophyta</taxon>
        <taxon>Magnoliopsida</taxon>
        <taxon>eudicotyledons</taxon>
        <taxon>Gunneridae</taxon>
        <taxon>Pentapetalae</taxon>
        <taxon>rosids</taxon>
        <taxon>fabids</taxon>
        <taxon>Fagales</taxon>
        <taxon>Fagaceae</taxon>
        <taxon>Quercus</taxon>
    </lineage>
</organism>
<dbReference type="GO" id="GO:0034605">
    <property type="term" value="P:cellular response to heat"/>
    <property type="evidence" value="ECO:0007669"/>
    <property type="project" value="TreeGrafter"/>
</dbReference>
<proteinExistence type="predicted"/>
<keyword evidence="2" id="KW-1185">Reference proteome</keyword>
<sequence>MCVCVFYAVAVGMFGSVVLGFKKVDPDRYEFANERFLRGQTHLLKSISRRKPVHVPGHQEQPKVQSSSVGACVEVGNLGLRRRLKDLKGTRMF</sequence>
<name>A0AAW0MA19_QUESU</name>
<evidence type="ECO:0000313" key="1">
    <source>
        <dbReference type="EMBL" id="KAK7859594.1"/>
    </source>
</evidence>
<dbReference type="GO" id="GO:0003700">
    <property type="term" value="F:DNA-binding transcription factor activity"/>
    <property type="evidence" value="ECO:0007669"/>
    <property type="project" value="TreeGrafter"/>
</dbReference>
<dbReference type="Proteomes" id="UP000237347">
    <property type="component" value="Unassembled WGS sequence"/>
</dbReference>
<protein>
    <submittedName>
        <fullName evidence="1">Heat shock factor protein hsf8</fullName>
    </submittedName>
</protein>
<gene>
    <name evidence="1" type="primary">HSF8_4</name>
    <name evidence="1" type="ORF">CFP56_004727</name>
</gene>
<comment type="caution">
    <text evidence="1">The sequence shown here is derived from an EMBL/GenBank/DDBJ whole genome shotgun (WGS) entry which is preliminary data.</text>
</comment>
<accession>A0AAW0MA19</accession>
<dbReference type="AlphaFoldDB" id="A0AAW0MA19"/>